<dbReference type="InterPro" id="IPR003593">
    <property type="entry name" value="AAA+_ATPase"/>
</dbReference>
<evidence type="ECO:0000313" key="4">
    <source>
        <dbReference type="Proteomes" id="UP000739538"/>
    </source>
</evidence>
<dbReference type="Gene3D" id="1.25.40.10">
    <property type="entry name" value="Tetratricopeptide repeat domain"/>
    <property type="match status" value="1"/>
</dbReference>
<dbReference type="CDD" id="cd14014">
    <property type="entry name" value="STKc_PknB_like"/>
    <property type="match status" value="1"/>
</dbReference>
<evidence type="ECO:0000259" key="2">
    <source>
        <dbReference type="PROSITE" id="PS50011"/>
    </source>
</evidence>
<dbReference type="GO" id="GO:0004672">
    <property type="term" value="F:protein kinase activity"/>
    <property type="evidence" value="ECO:0007669"/>
    <property type="project" value="InterPro"/>
</dbReference>
<reference evidence="3" key="2">
    <citation type="journal article" date="2021" name="Microbiome">
        <title>Successional dynamics and alternative stable states in a saline activated sludge microbial community over 9 years.</title>
        <authorList>
            <person name="Wang Y."/>
            <person name="Ye J."/>
            <person name="Ju F."/>
            <person name="Liu L."/>
            <person name="Boyd J.A."/>
            <person name="Deng Y."/>
            <person name="Parks D.H."/>
            <person name="Jiang X."/>
            <person name="Yin X."/>
            <person name="Woodcroft B.J."/>
            <person name="Tyson G.W."/>
            <person name="Hugenholtz P."/>
            <person name="Polz M.F."/>
            <person name="Zhang T."/>
        </authorList>
    </citation>
    <scope>NUCLEOTIDE SEQUENCE</scope>
    <source>
        <strain evidence="3">HKST-UBA02</strain>
    </source>
</reference>
<accession>A0A956SGN0</accession>
<dbReference type="Pfam" id="PF00069">
    <property type="entry name" value="Pkinase"/>
    <property type="match status" value="1"/>
</dbReference>
<keyword evidence="1" id="KW-0802">TPR repeat</keyword>
<comment type="caution">
    <text evidence="3">The sequence shown here is derived from an EMBL/GenBank/DDBJ whole genome shotgun (WGS) entry which is preliminary data.</text>
</comment>
<feature type="repeat" description="TPR" evidence="1">
    <location>
        <begin position="843"/>
        <end position="876"/>
    </location>
</feature>
<dbReference type="SMART" id="SM00220">
    <property type="entry name" value="S_TKc"/>
    <property type="match status" value="1"/>
</dbReference>
<dbReference type="InterPro" id="IPR049945">
    <property type="entry name" value="AAA_22"/>
</dbReference>
<dbReference type="SUPFAM" id="SSF52540">
    <property type="entry name" value="P-loop containing nucleoside triphosphate hydrolases"/>
    <property type="match status" value="1"/>
</dbReference>
<dbReference type="InterPro" id="IPR000719">
    <property type="entry name" value="Prot_kinase_dom"/>
</dbReference>
<dbReference type="GO" id="GO:0016887">
    <property type="term" value="F:ATP hydrolysis activity"/>
    <property type="evidence" value="ECO:0007669"/>
    <property type="project" value="InterPro"/>
</dbReference>
<dbReference type="InterPro" id="IPR019734">
    <property type="entry name" value="TPR_rpt"/>
</dbReference>
<dbReference type="PROSITE" id="PS00108">
    <property type="entry name" value="PROTEIN_KINASE_ST"/>
    <property type="match status" value="1"/>
</dbReference>
<dbReference type="EMBL" id="JAGQHS010000219">
    <property type="protein sequence ID" value="MCA9758839.1"/>
    <property type="molecule type" value="Genomic_DNA"/>
</dbReference>
<evidence type="ECO:0000313" key="3">
    <source>
        <dbReference type="EMBL" id="MCA9758839.1"/>
    </source>
</evidence>
<dbReference type="SMART" id="SM00028">
    <property type="entry name" value="TPR"/>
    <property type="match status" value="3"/>
</dbReference>
<dbReference type="InterPro" id="IPR011990">
    <property type="entry name" value="TPR-like_helical_dom_sf"/>
</dbReference>
<evidence type="ECO:0000256" key="1">
    <source>
        <dbReference type="PROSITE-ProRule" id="PRU00339"/>
    </source>
</evidence>
<dbReference type="Gene3D" id="3.40.50.300">
    <property type="entry name" value="P-loop containing nucleotide triphosphate hydrolases"/>
    <property type="match status" value="1"/>
</dbReference>
<keyword evidence="3" id="KW-0808">Transferase</keyword>
<dbReference type="InterPro" id="IPR027417">
    <property type="entry name" value="P-loop_NTPase"/>
</dbReference>
<dbReference type="SMART" id="SM00382">
    <property type="entry name" value="AAA"/>
    <property type="match status" value="1"/>
</dbReference>
<dbReference type="InterPro" id="IPR008271">
    <property type="entry name" value="Ser/Thr_kinase_AS"/>
</dbReference>
<name>A0A956SGN0_UNCEI</name>
<dbReference type="Gene3D" id="1.10.510.10">
    <property type="entry name" value="Transferase(Phosphotransferase) domain 1"/>
    <property type="match status" value="1"/>
</dbReference>
<sequence>MRFAQAITDGVDVDWEAEHTADEVSHGANVDPKWIESFQTIEAYAAALRRDPPPLETSPELEAGRSLGRFQIVRRAGRGGMGDVYLARDRVLDRPVALKLLPADVVHSPERLERLTHEARVLASLNHPNIATIHGMEDLDGVRFLVLEWVPGGSLADRLRDGPLPTRAGLALAAQIARGVASAHAEGVTHRDIKPSNVMLTADGRPKVVDFGIAQKGTMQGGGPGVGSVAGTLRYTSPERFEGRDDGRGDVFSFGCVLYEMLTGHPAFDGATPGAVYHALLDAHPDLARLPGNCPPAIRRLLLECFERDPDRRLPSLSDAARTIEETLGRIQSTSPTAGAKVVSGDAPREGHSTATAAVQLPVFATSFVGRSHELGTCRSLLGPGRILTLTGAGGSGKTRLAVALARSLEAEVPGGTWFVDVSVISAGARLLETLAAAMEVRQVPDRPLLQQVRERLERSPSLVVFDNCEHLVPDIGTLVRQLVAVPTHREGTLPRVLTTSRTPLGVPGESRVSVEPLAVAGVDADPSELDRCDSVALFLERATESDPNFVPDVDDLRAIAAICRGVEGLPLAIELAAARARVLSMREIAERLDRQLALLRDPTGRMPAKHRALQAAIEWSYDQLRPDAAATFRLLSVFAGGATLPAIAFVAGEGDEFTSLDSISTLLDHSLLIVEPWASGASRYRLLEPIRQFAAAALGNADEARRVRERHCQHFLALAEESEPKLTGADQGEWFDRLGAEHANLNVALDACHEDPDGAADGLRLVAALGRYWHVRGYSGLAETQLARALERPGAEAVSPVRARALVLAGAIASWRRDSHRAIRLLEEALQQFRMLETSPGARVYLALGAAYRSLGDRERARAACEEGLAISRSTGDVAGEATLLLNLGVLVSELGDPAAARELIGAAVALHRATGDRVTLALALGNRAGLSIQLGHFADGADELAEALGHARALGAVWAGASAIAAAATLALSKDDASNSAWMFGAARTCLDKGGVSLASKEQDEMEEVIGRVKGRLSREAFEAEWRRGRGLAFDEAAGRVLDWIAAEEGSVDEKP</sequence>
<dbReference type="SUPFAM" id="SSF56112">
    <property type="entry name" value="Protein kinase-like (PK-like)"/>
    <property type="match status" value="1"/>
</dbReference>
<dbReference type="PANTHER" id="PTHR47691:SF3">
    <property type="entry name" value="HTH-TYPE TRANSCRIPTIONAL REGULATOR RV0890C-RELATED"/>
    <property type="match status" value="1"/>
</dbReference>
<organism evidence="3 4">
    <name type="scientific">Eiseniibacteriota bacterium</name>
    <dbReference type="NCBI Taxonomy" id="2212470"/>
    <lineage>
        <taxon>Bacteria</taxon>
        <taxon>Candidatus Eiseniibacteriota</taxon>
    </lineage>
</organism>
<dbReference type="Pfam" id="PF25872">
    <property type="entry name" value="HTH_77"/>
    <property type="match status" value="1"/>
</dbReference>
<dbReference type="InterPro" id="IPR011009">
    <property type="entry name" value="Kinase-like_dom_sf"/>
</dbReference>
<dbReference type="PROSITE" id="PS50005">
    <property type="entry name" value="TPR"/>
    <property type="match status" value="1"/>
</dbReference>
<protein>
    <submittedName>
        <fullName evidence="3">Protein kinase</fullName>
    </submittedName>
</protein>
<reference evidence="3" key="1">
    <citation type="submission" date="2020-04" db="EMBL/GenBank/DDBJ databases">
        <authorList>
            <person name="Zhang T."/>
        </authorList>
    </citation>
    <scope>NUCLEOTIDE SEQUENCE</scope>
    <source>
        <strain evidence="3">HKST-UBA02</strain>
    </source>
</reference>
<feature type="domain" description="Protein kinase" evidence="2">
    <location>
        <begin position="70"/>
        <end position="328"/>
    </location>
</feature>
<dbReference type="Pfam" id="PF13181">
    <property type="entry name" value="TPR_8"/>
    <property type="match status" value="1"/>
</dbReference>
<dbReference type="InterPro" id="IPR058852">
    <property type="entry name" value="HTH_77"/>
</dbReference>
<dbReference type="PANTHER" id="PTHR47691">
    <property type="entry name" value="REGULATOR-RELATED"/>
    <property type="match status" value="1"/>
</dbReference>
<dbReference type="PROSITE" id="PS50011">
    <property type="entry name" value="PROTEIN_KINASE_DOM"/>
    <property type="match status" value="1"/>
</dbReference>
<keyword evidence="3" id="KW-0418">Kinase</keyword>
<proteinExistence type="predicted"/>
<gene>
    <name evidence="3" type="ORF">KDA27_23800</name>
</gene>
<dbReference type="Proteomes" id="UP000739538">
    <property type="component" value="Unassembled WGS sequence"/>
</dbReference>
<dbReference type="Gene3D" id="3.30.200.20">
    <property type="entry name" value="Phosphorylase Kinase, domain 1"/>
    <property type="match status" value="1"/>
</dbReference>
<dbReference type="AlphaFoldDB" id="A0A956SGN0"/>
<dbReference type="GO" id="GO:0005524">
    <property type="term" value="F:ATP binding"/>
    <property type="evidence" value="ECO:0007669"/>
    <property type="project" value="InterPro"/>
</dbReference>
<dbReference type="Pfam" id="PF13401">
    <property type="entry name" value="AAA_22"/>
    <property type="match status" value="1"/>
</dbReference>
<dbReference type="SUPFAM" id="SSF48452">
    <property type="entry name" value="TPR-like"/>
    <property type="match status" value="1"/>
</dbReference>